<organism evidence="1 2">
    <name type="scientific">Streptomyces turgidiscabies (strain Car8)</name>
    <dbReference type="NCBI Taxonomy" id="698760"/>
    <lineage>
        <taxon>Bacteria</taxon>
        <taxon>Bacillati</taxon>
        <taxon>Actinomycetota</taxon>
        <taxon>Actinomycetes</taxon>
        <taxon>Kitasatosporales</taxon>
        <taxon>Streptomycetaceae</taxon>
        <taxon>Streptomyces</taxon>
    </lineage>
</organism>
<dbReference type="GeneID" id="97403048"/>
<protein>
    <submittedName>
        <fullName evidence="1">Uncharacterized protein</fullName>
    </submittedName>
</protein>
<name>L7EYZ4_STRT8</name>
<accession>L7EYZ4</accession>
<evidence type="ECO:0000313" key="2">
    <source>
        <dbReference type="Proteomes" id="UP000010931"/>
    </source>
</evidence>
<keyword evidence="2" id="KW-1185">Reference proteome</keyword>
<dbReference type="EMBL" id="AEJB01000465">
    <property type="protein sequence ID" value="ELP64247.1"/>
    <property type="molecule type" value="Genomic_DNA"/>
</dbReference>
<dbReference type="PATRIC" id="fig|698760.3.peg.6884"/>
<dbReference type="RefSeq" id="WP_006380720.1">
    <property type="nucleotide sequence ID" value="NZ_AEJB01000465.1"/>
</dbReference>
<dbReference type="AlphaFoldDB" id="L7EYZ4"/>
<dbReference type="STRING" id="85558.T45_07306"/>
<dbReference type="Proteomes" id="UP000010931">
    <property type="component" value="Unassembled WGS sequence"/>
</dbReference>
<gene>
    <name evidence="1" type="ORF">STRTUCAR8_04619</name>
</gene>
<reference evidence="1 2" key="1">
    <citation type="journal article" date="2011" name="Plasmid">
        <title>Streptomyces turgidiscabies Car8 contains a modular pathogenicity island that shares virulence genes with other actinobacterial plant pathogens.</title>
        <authorList>
            <person name="Huguet-Tapia J.C."/>
            <person name="Badger J.H."/>
            <person name="Loria R."/>
            <person name="Pettis G.S."/>
        </authorList>
    </citation>
    <scope>NUCLEOTIDE SEQUENCE [LARGE SCALE GENOMIC DNA]</scope>
    <source>
        <strain evidence="1 2">Car8</strain>
    </source>
</reference>
<comment type="caution">
    <text evidence="1">The sequence shown here is derived from an EMBL/GenBank/DDBJ whole genome shotgun (WGS) entry which is preliminary data.</text>
</comment>
<evidence type="ECO:0000313" key="1">
    <source>
        <dbReference type="EMBL" id="ELP64247.1"/>
    </source>
</evidence>
<proteinExistence type="predicted"/>
<sequence>MSELRECGIVCPTDWVPLAIEPTDNVKRWARSTAADLRERSRAAGYDIEAKVLEKDLRAQAEDSRRRDPFYAFALYPDGFDSALATLEIDLIHPDASVPRITLDWLAETFSAHDFGPPLITRTEVPIGPAVRIRQNFATAAASSGGPGVLLETLMYGVLPTGAESALVFLMSWTVPGIAEEMEEVAAGIVKTLSVAF</sequence>